<dbReference type="PANTHER" id="PTHR45228:SF1">
    <property type="entry name" value="CYCLIC DI-GMP PHOSPHODIESTERASE TM_0186"/>
    <property type="match status" value="1"/>
</dbReference>
<evidence type="ECO:0000313" key="7">
    <source>
        <dbReference type="Proteomes" id="UP000030652"/>
    </source>
</evidence>
<sequence>MDKQMRILVVDDEPRICHLIEELLKLEGYQIDVSFSSTDALQMIKKYNYHLLITDLKMPDIDGLELIQKAKEQNPEIRAIMVTGYTTVDTAVQSLRHGVDDYIAKPFNIIELKKAVQRTLHARQITLENIQILKDSKPISIDLKSPEQTLSEKIYIMSEQLVDVNKKLVQRINELDTINEVSKAIRSVLDKDELLNLCLNEINEKLKIKHSSIMLIDDKRNELVVRASQGHRSMQALGKTQKLDEGVAGRVVQGKKPILVKNIEYDSRFNRDERLDYKTKSFVSAPLSLGQKVIGVINIIDKVSGESFCEADVNLLCTIAGQVSIAIENSRLYKVLEENCINMVKFLADSLEAKNHYTNGHSQRVSEYSSSIANIMRVSAKEKDTLLRASLLHDIGKIGISELLFNKPDKLNGTEYDTIKSHPARGEEIIKPLGFLEEEIRHIRGHHESFDGSGYPDRLGGKDLPLLTRIMTVADAFDAMTSERTYRQPLKTNKAMLELQKMSGKQFDLEVVDAFASSEIVKMKSGLEANH</sequence>
<accession>A0A0B0EHW2</accession>
<dbReference type="Proteomes" id="UP000030652">
    <property type="component" value="Unassembled WGS sequence"/>
</dbReference>
<dbReference type="GO" id="GO:0016301">
    <property type="term" value="F:kinase activity"/>
    <property type="evidence" value="ECO:0007669"/>
    <property type="project" value="UniProtKB-KW"/>
</dbReference>
<protein>
    <submittedName>
        <fullName evidence="6">Putative phosphohydrolase</fullName>
    </submittedName>
</protein>
<dbReference type="SUPFAM" id="SSF52172">
    <property type="entry name" value="CheY-like"/>
    <property type="match status" value="1"/>
</dbReference>
<reference evidence="6 7" key="1">
    <citation type="submission" date="2014-10" db="EMBL/GenBank/DDBJ databases">
        <title>Draft genome of anammox bacterium scalindua brodae, obtained using differential coverage binning of sequence data from two enrichment reactors.</title>
        <authorList>
            <person name="Speth D.R."/>
            <person name="Russ L."/>
            <person name="Kartal B."/>
            <person name="Op den Camp H.J."/>
            <person name="Dutilh B.E."/>
            <person name="Jetten M.S."/>
        </authorList>
    </citation>
    <scope>NUCLEOTIDE SEQUENCE [LARGE SCALE GENOMIC DNA]</scope>
    <source>
        <strain evidence="6">RU1</strain>
    </source>
</reference>
<dbReference type="InterPro" id="IPR029016">
    <property type="entry name" value="GAF-like_dom_sf"/>
</dbReference>
<feature type="modified residue" description="4-aspartylphosphate" evidence="3">
    <location>
        <position position="55"/>
    </location>
</feature>
<dbReference type="CDD" id="cd00156">
    <property type="entry name" value="REC"/>
    <property type="match status" value="1"/>
</dbReference>
<dbReference type="PROSITE" id="PS50110">
    <property type="entry name" value="RESPONSE_REGULATORY"/>
    <property type="match status" value="1"/>
</dbReference>
<dbReference type="eggNOG" id="COG2206">
    <property type="taxonomic scope" value="Bacteria"/>
</dbReference>
<dbReference type="eggNOG" id="COG2204">
    <property type="taxonomic scope" value="Bacteria"/>
</dbReference>
<proteinExistence type="predicted"/>
<keyword evidence="6" id="KW-0378">Hydrolase</keyword>
<name>A0A0B0EHW2_9BACT</name>
<dbReference type="SUPFAM" id="SSF109604">
    <property type="entry name" value="HD-domain/PDEase-like"/>
    <property type="match status" value="1"/>
</dbReference>
<comment type="caution">
    <text evidence="6">The sequence shown here is derived from an EMBL/GenBank/DDBJ whole genome shotgun (WGS) entry which is preliminary data.</text>
</comment>
<dbReference type="Gene3D" id="3.30.450.40">
    <property type="match status" value="1"/>
</dbReference>
<dbReference type="Pfam" id="PF13185">
    <property type="entry name" value="GAF_2"/>
    <property type="match status" value="1"/>
</dbReference>
<dbReference type="SMART" id="SM00471">
    <property type="entry name" value="HDc"/>
    <property type="match status" value="1"/>
</dbReference>
<evidence type="ECO:0000256" key="2">
    <source>
        <dbReference type="ARBA" id="ARBA00022777"/>
    </source>
</evidence>
<feature type="domain" description="Response regulatory" evidence="4">
    <location>
        <begin position="6"/>
        <end position="120"/>
    </location>
</feature>
<organism evidence="6 7">
    <name type="scientific">Candidatus Scalindua brodae</name>
    <dbReference type="NCBI Taxonomy" id="237368"/>
    <lineage>
        <taxon>Bacteria</taxon>
        <taxon>Pseudomonadati</taxon>
        <taxon>Planctomycetota</taxon>
        <taxon>Candidatus Brocadiia</taxon>
        <taxon>Candidatus Brocadiales</taxon>
        <taxon>Candidatus Scalinduaceae</taxon>
        <taxon>Candidatus Scalindua</taxon>
    </lineage>
</organism>
<dbReference type="PANTHER" id="PTHR45228">
    <property type="entry name" value="CYCLIC DI-GMP PHOSPHODIESTERASE TM_0186-RELATED"/>
    <property type="match status" value="1"/>
</dbReference>
<dbReference type="Pfam" id="PF13487">
    <property type="entry name" value="HD_5"/>
    <property type="match status" value="1"/>
</dbReference>
<evidence type="ECO:0000259" key="4">
    <source>
        <dbReference type="PROSITE" id="PS50110"/>
    </source>
</evidence>
<keyword evidence="2" id="KW-0418">Kinase</keyword>
<dbReference type="InterPro" id="IPR003607">
    <property type="entry name" value="HD/PDEase_dom"/>
</dbReference>
<evidence type="ECO:0000256" key="1">
    <source>
        <dbReference type="ARBA" id="ARBA00022679"/>
    </source>
</evidence>
<dbReference type="InterPro" id="IPR011006">
    <property type="entry name" value="CheY-like_superfamily"/>
</dbReference>
<dbReference type="PROSITE" id="PS51832">
    <property type="entry name" value="HD_GYP"/>
    <property type="match status" value="1"/>
</dbReference>
<dbReference type="Gene3D" id="1.10.3210.10">
    <property type="entry name" value="Hypothetical protein af1432"/>
    <property type="match status" value="1"/>
</dbReference>
<keyword evidence="3" id="KW-0597">Phosphoprotein</keyword>
<dbReference type="GO" id="GO:0016787">
    <property type="term" value="F:hydrolase activity"/>
    <property type="evidence" value="ECO:0007669"/>
    <property type="project" value="UniProtKB-KW"/>
</dbReference>
<dbReference type="InterPro" id="IPR001789">
    <property type="entry name" value="Sig_transdc_resp-reg_receiver"/>
</dbReference>
<dbReference type="AlphaFoldDB" id="A0A0B0EHW2"/>
<dbReference type="InterPro" id="IPR003018">
    <property type="entry name" value="GAF"/>
</dbReference>
<dbReference type="SUPFAM" id="SSF55781">
    <property type="entry name" value="GAF domain-like"/>
    <property type="match status" value="1"/>
</dbReference>
<dbReference type="SMART" id="SM00448">
    <property type="entry name" value="REC"/>
    <property type="match status" value="1"/>
</dbReference>
<dbReference type="InterPro" id="IPR037522">
    <property type="entry name" value="HD_GYP_dom"/>
</dbReference>
<dbReference type="SMART" id="SM00065">
    <property type="entry name" value="GAF"/>
    <property type="match status" value="1"/>
</dbReference>
<feature type="domain" description="HD-GYP" evidence="5">
    <location>
        <begin position="336"/>
        <end position="531"/>
    </location>
</feature>
<gene>
    <name evidence="6" type="ORF">SCABRO_03992</name>
</gene>
<dbReference type="PATRIC" id="fig|237368.3.peg.4291"/>
<dbReference type="Pfam" id="PF00072">
    <property type="entry name" value="Response_reg"/>
    <property type="match status" value="1"/>
</dbReference>
<dbReference type="CDD" id="cd00077">
    <property type="entry name" value="HDc"/>
    <property type="match status" value="1"/>
</dbReference>
<evidence type="ECO:0000313" key="6">
    <source>
        <dbReference type="EMBL" id="KHE90265.1"/>
    </source>
</evidence>
<dbReference type="EMBL" id="JRYO01000272">
    <property type="protein sequence ID" value="KHE90265.1"/>
    <property type="molecule type" value="Genomic_DNA"/>
</dbReference>
<evidence type="ECO:0000259" key="5">
    <source>
        <dbReference type="PROSITE" id="PS51832"/>
    </source>
</evidence>
<keyword evidence="1" id="KW-0808">Transferase</keyword>
<dbReference type="GO" id="GO:0000160">
    <property type="term" value="P:phosphorelay signal transduction system"/>
    <property type="evidence" value="ECO:0007669"/>
    <property type="project" value="InterPro"/>
</dbReference>
<evidence type="ECO:0000256" key="3">
    <source>
        <dbReference type="PROSITE-ProRule" id="PRU00169"/>
    </source>
</evidence>
<dbReference type="Gene3D" id="3.40.50.2300">
    <property type="match status" value="1"/>
</dbReference>
<dbReference type="InterPro" id="IPR052020">
    <property type="entry name" value="Cyclic_di-GMP/3'3'-cGAMP_PDE"/>
</dbReference>